<reference evidence="1" key="2">
    <citation type="submission" date="2020-06" db="EMBL/GenBank/DDBJ databases">
        <title>Helianthus annuus Genome sequencing and assembly Release 2.</title>
        <authorList>
            <person name="Gouzy J."/>
            <person name="Langlade N."/>
            <person name="Munos S."/>
        </authorList>
    </citation>
    <scope>NUCLEOTIDE SEQUENCE</scope>
    <source>
        <tissue evidence="1">Leaves</tissue>
    </source>
</reference>
<accession>A0A9K3H281</accession>
<proteinExistence type="predicted"/>
<dbReference type="Proteomes" id="UP000215914">
    <property type="component" value="Unassembled WGS sequence"/>
</dbReference>
<organism evidence="1 2">
    <name type="scientific">Helianthus annuus</name>
    <name type="common">Common sunflower</name>
    <dbReference type="NCBI Taxonomy" id="4232"/>
    <lineage>
        <taxon>Eukaryota</taxon>
        <taxon>Viridiplantae</taxon>
        <taxon>Streptophyta</taxon>
        <taxon>Embryophyta</taxon>
        <taxon>Tracheophyta</taxon>
        <taxon>Spermatophyta</taxon>
        <taxon>Magnoliopsida</taxon>
        <taxon>eudicotyledons</taxon>
        <taxon>Gunneridae</taxon>
        <taxon>Pentapetalae</taxon>
        <taxon>asterids</taxon>
        <taxon>campanulids</taxon>
        <taxon>Asterales</taxon>
        <taxon>Asteraceae</taxon>
        <taxon>Asteroideae</taxon>
        <taxon>Heliantheae alliance</taxon>
        <taxon>Heliantheae</taxon>
        <taxon>Helianthus</taxon>
    </lineage>
</organism>
<protein>
    <submittedName>
        <fullName evidence="1">Uncharacterized protein</fullName>
    </submittedName>
</protein>
<evidence type="ECO:0000313" key="1">
    <source>
        <dbReference type="EMBL" id="KAF5764695.1"/>
    </source>
</evidence>
<gene>
    <name evidence="1" type="ORF">HanXRQr2_Chr15g0695021</name>
</gene>
<comment type="caution">
    <text evidence="1">The sequence shown here is derived from an EMBL/GenBank/DDBJ whole genome shotgun (WGS) entry which is preliminary data.</text>
</comment>
<sequence>MNFVSEEDYGVRSLLFTVGADLGYPLGGRAHLMDFIRLVYM</sequence>
<keyword evidence="2" id="KW-1185">Reference proteome</keyword>
<dbReference type="AlphaFoldDB" id="A0A9K3H281"/>
<reference evidence="1" key="1">
    <citation type="journal article" date="2017" name="Nature">
        <title>The sunflower genome provides insights into oil metabolism, flowering and Asterid evolution.</title>
        <authorList>
            <person name="Badouin H."/>
            <person name="Gouzy J."/>
            <person name="Grassa C.J."/>
            <person name="Murat F."/>
            <person name="Staton S.E."/>
            <person name="Cottret L."/>
            <person name="Lelandais-Briere C."/>
            <person name="Owens G.L."/>
            <person name="Carrere S."/>
            <person name="Mayjonade B."/>
            <person name="Legrand L."/>
            <person name="Gill N."/>
            <person name="Kane N.C."/>
            <person name="Bowers J.E."/>
            <person name="Hubner S."/>
            <person name="Bellec A."/>
            <person name="Berard A."/>
            <person name="Berges H."/>
            <person name="Blanchet N."/>
            <person name="Boniface M.C."/>
            <person name="Brunel D."/>
            <person name="Catrice O."/>
            <person name="Chaidir N."/>
            <person name="Claudel C."/>
            <person name="Donnadieu C."/>
            <person name="Faraut T."/>
            <person name="Fievet G."/>
            <person name="Helmstetter N."/>
            <person name="King M."/>
            <person name="Knapp S.J."/>
            <person name="Lai Z."/>
            <person name="Le Paslier M.C."/>
            <person name="Lippi Y."/>
            <person name="Lorenzon L."/>
            <person name="Mandel J.R."/>
            <person name="Marage G."/>
            <person name="Marchand G."/>
            <person name="Marquand E."/>
            <person name="Bret-Mestries E."/>
            <person name="Morien E."/>
            <person name="Nambeesan S."/>
            <person name="Nguyen T."/>
            <person name="Pegot-Espagnet P."/>
            <person name="Pouilly N."/>
            <person name="Raftis F."/>
            <person name="Sallet E."/>
            <person name="Schiex T."/>
            <person name="Thomas J."/>
            <person name="Vandecasteele C."/>
            <person name="Vares D."/>
            <person name="Vear F."/>
            <person name="Vautrin S."/>
            <person name="Crespi M."/>
            <person name="Mangin B."/>
            <person name="Burke J.M."/>
            <person name="Salse J."/>
            <person name="Munos S."/>
            <person name="Vincourt P."/>
            <person name="Rieseberg L.H."/>
            <person name="Langlade N.B."/>
        </authorList>
    </citation>
    <scope>NUCLEOTIDE SEQUENCE</scope>
    <source>
        <tissue evidence="1">Leaves</tissue>
    </source>
</reference>
<dbReference type="Gramene" id="mRNA:HanXRQr2_Chr15g0695021">
    <property type="protein sequence ID" value="mRNA:HanXRQr2_Chr15g0695021"/>
    <property type="gene ID" value="HanXRQr2_Chr15g0695021"/>
</dbReference>
<name>A0A9K3H281_HELAN</name>
<evidence type="ECO:0000313" key="2">
    <source>
        <dbReference type="Proteomes" id="UP000215914"/>
    </source>
</evidence>
<dbReference type="EMBL" id="MNCJ02000330">
    <property type="protein sequence ID" value="KAF5764695.1"/>
    <property type="molecule type" value="Genomic_DNA"/>
</dbReference>